<reference evidence="1" key="1">
    <citation type="submission" date="2023-04" db="EMBL/GenBank/DDBJ databases">
        <title>A chromosome-level genome assembly of the parasitoid wasp Eretmocerus hayati.</title>
        <authorList>
            <person name="Zhong Y."/>
            <person name="Liu S."/>
            <person name="Liu Y."/>
        </authorList>
    </citation>
    <scope>NUCLEOTIDE SEQUENCE</scope>
    <source>
        <strain evidence="1">ZJU_SS_LIU_2023</strain>
    </source>
</reference>
<sequence length="188" mass="21649">MRQNRKHITDRLRVLREQLMQDLQDESCDEGIDHVTPVVHPRIPKDNITNDLGITNESSISNDEFTPSSGTSDVGLQGIQSAMRIKYQGSLYIHSKPRIYLQRKRENTVLKGPWAGRLSESVWDAQKTPRDFAFKRCHVSDSEKNAYYMKSEGVYRETRCSAEVLGFCEKEPPPDADLVFHIFSRFLC</sequence>
<protein>
    <submittedName>
        <fullName evidence="1">Uncharacterized protein</fullName>
    </submittedName>
</protein>
<proteinExistence type="predicted"/>
<evidence type="ECO:0000313" key="1">
    <source>
        <dbReference type="EMBL" id="KAJ8665858.1"/>
    </source>
</evidence>
<keyword evidence="2" id="KW-1185">Reference proteome</keyword>
<gene>
    <name evidence="1" type="ORF">QAD02_007520</name>
</gene>
<accession>A0ACC2N3X5</accession>
<name>A0ACC2N3X5_9HYME</name>
<evidence type="ECO:0000313" key="2">
    <source>
        <dbReference type="Proteomes" id="UP001239111"/>
    </source>
</evidence>
<comment type="caution">
    <text evidence="1">The sequence shown here is derived from an EMBL/GenBank/DDBJ whole genome shotgun (WGS) entry which is preliminary data.</text>
</comment>
<organism evidence="1 2">
    <name type="scientific">Eretmocerus hayati</name>
    <dbReference type="NCBI Taxonomy" id="131215"/>
    <lineage>
        <taxon>Eukaryota</taxon>
        <taxon>Metazoa</taxon>
        <taxon>Ecdysozoa</taxon>
        <taxon>Arthropoda</taxon>
        <taxon>Hexapoda</taxon>
        <taxon>Insecta</taxon>
        <taxon>Pterygota</taxon>
        <taxon>Neoptera</taxon>
        <taxon>Endopterygota</taxon>
        <taxon>Hymenoptera</taxon>
        <taxon>Apocrita</taxon>
        <taxon>Proctotrupomorpha</taxon>
        <taxon>Chalcidoidea</taxon>
        <taxon>Aphelinidae</taxon>
        <taxon>Aphelininae</taxon>
        <taxon>Eretmocerus</taxon>
    </lineage>
</organism>
<dbReference type="EMBL" id="CM056744">
    <property type="protein sequence ID" value="KAJ8665858.1"/>
    <property type="molecule type" value="Genomic_DNA"/>
</dbReference>
<dbReference type="Proteomes" id="UP001239111">
    <property type="component" value="Chromosome 4"/>
</dbReference>